<comment type="caution">
    <text evidence="1">The sequence shown here is derived from an EMBL/GenBank/DDBJ whole genome shotgun (WGS) entry which is preliminary data.</text>
</comment>
<evidence type="ECO:0000313" key="2">
    <source>
        <dbReference type="Proteomes" id="UP000018208"/>
    </source>
</evidence>
<gene>
    <name evidence="1" type="ORF">SS50377_25063</name>
</gene>
<dbReference type="AlphaFoldDB" id="A0A9P8LRJ7"/>
<reference evidence="1 2" key="1">
    <citation type="journal article" date="2014" name="PLoS Genet.">
        <title>The Genome of Spironucleus salmonicida Highlights a Fish Pathogen Adapted to Fluctuating Environments.</title>
        <authorList>
            <person name="Xu F."/>
            <person name="Jerlstrom-Hultqvist J."/>
            <person name="Einarsson E."/>
            <person name="Astvaldsson A."/>
            <person name="Svard S.G."/>
            <person name="Andersson J.O."/>
        </authorList>
    </citation>
    <scope>NUCLEOTIDE SEQUENCE [LARGE SCALE GENOMIC DNA]</scope>
    <source>
        <strain evidence="1 2">ATCC 50377</strain>
    </source>
</reference>
<dbReference type="RefSeq" id="XP_067763721.1">
    <property type="nucleotide sequence ID" value="XM_067908900.1"/>
</dbReference>
<name>A0A9P8LRJ7_9EUKA</name>
<evidence type="ECO:0000313" key="1">
    <source>
        <dbReference type="EMBL" id="KAH0572948.1"/>
    </source>
</evidence>
<dbReference type="Proteomes" id="UP000018208">
    <property type="component" value="Unassembled WGS sequence"/>
</dbReference>
<dbReference type="KEGG" id="ssao:94299086"/>
<organism evidence="1 2">
    <name type="scientific">Spironucleus salmonicida</name>
    <dbReference type="NCBI Taxonomy" id="348837"/>
    <lineage>
        <taxon>Eukaryota</taxon>
        <taxon>Metamonada</taxon>
        <taxon>Diplomonadida</taxon>
        <taxon>Hexamitidae</taxon>
        <taxon>Hexamitinae</taxon>
        <taxon>Spironucleus</taxon>
    </lineage>
</organism>
<keyword evidence="2" id="KW-1185">Reference proteome</keyword>
<protein>
    <submittedName>
        <fullName evidence="1">Uncharacterized protein</fullName>
    </submittedName>
</protein>
<dbReference type="GeneID" id="94299086"/>
<proteinExistence type="predicted"/>
<dbReference type="EMBL" id="AUWU02000005">
    <property type="protein sequence ID" value="KAH0572948.1"/>
    <property type="molecule type" value="Genomic_DNA"/>
</dbReference>
<sequence>MSSILLIENNYIFNYNVLSNERQRLSEQVQPIRQICAMYIQSVDSMEEIQQIQHRLCLGSISAYKVLVQWCELKNSDYQKQGFLVNRLQQVEIISYLLIYTVNFSIAKFILQSVQQ</sequence>
<accession>A0A9P8LRJ7</accession>